<reference evidence="2 3" key="1">
    <citation type="submission" date="2015-07" db="EMBL/GenBank/DDBJ databases">
        <title>The genome of the fungus Escovopsis weberi, a specialized disease agent of ant agriculture.</title>
        <authorList>
            <person name="de Man T.J."/>
            <person name="Stajich J.E."/>
            <person name="Kubicek C.P."/>
            <person name="Chenthamara K."/>
            <person name="Atanasova L."/>
            <person name="Druzhinina I.S."/>
            <person name="Birnbaum S."/>
            <person name="Barribeau S.M."/>
            <person name="Teiling C."/>
            <person name="Suen G."/>
            <person name="Currie C."/>
            <person name="Gerardo N.M."/>
        </authorList>
    </citation>
    <scope>NUCLEOTIDE SEQUENCE [LARGE SCALE GENOMIC DNA]</scope>
</reference>
<evidence type="ECO:0000256" key="1">
    <source>
        <dbReference type="ARBA" id="ARBA00038158"/>
    </source>
</evidence>
<proteinExistence type="inferred from homology"/>
<protein>
    <recommendedName>
        <fullName evidence="4">Trans-aconitate 2-methyltransferase</fullName>
    </recommendedName>
</protein>
<dbReference type="PANTHER" id="PTHR43591:SF24">
    <property type="entry name" value="2-METHOXY-6-POLYPRENYL-1,4-BENZOQUINOL METHYLASE, MITOCHONDRIAL"/>
    <property type="match status" value="1"/>
</dbReference>
<sequence>MSCQNDVPKGDEESESNLDGYEFTFHPYRGAYHLPCDALEQERMEFQNALLVKCSGDQLIFSPFSESNPPRSILDIATGTGDWPMAIGDLFPTAKIIATDLSPIQPIDVPPNVTFFVEDSSEPWIYDEKFDYIHTRNTASCWSDFETQVAQQAFESLVPGGWFEAQELYVLPHSDDGTLAPDSALSLWCEDLHAAAAVVDRPLGWMPQLRSIFERVGFVDVKVRVFKMPLNGWPKDEKLKELGQMWEWNMQTGIKGLSSSFFHHAYDRSEAEIEVSNPEIHAYLPFYVVWGRKPVKPKKGKPESNVRR</sequence>
<dbReference type="OrthoDB" id="2013972at2759"/>
<comment type="similarity">
    <text evidence="1">Belongs to the methyltransferase superfamily. LaeA methyltransferase family.</text>
</comment>
<dbReference type="Pfam" id="PF13489">
    <property type="entry name" value="Methyltransf_23"/>
    <property type="match status" value="1"/>
</dbReference>
<dbReference type="CDD" id="cd02440">
    <property type="entry name" value="AdoMet_MTases"/>
    <property type="match status" value="1"/>
</dbReference>
<dbReference type="PANTHER" id="PTHR43591">
    <property type="entry name" value="METHYLTRANSFERASE"/>
    <property type="match status" value="1"/>
</dbReference>
<name>A0A0M8N536_ESCWE</name>
<evidence type="ECO:0000313" key="2">
    <source>
        <dbReference type="EMBL" id="KOS20130.1"/>
    </source>
</evidence>
<evidence type="ECO:0008006" key="4">
    <source>
        <dbReference type="Google" id="ProtNLM"/>
    </source>
</evidence>
<dbReference type="AlphaFoldDB" id="A0A0M8N536"/>
<organism evidence="2 3">
    <name type="scientific">Escovopsis weberi</name>
    <dbReference type="NCBI Taxonomy" id="150374"/>
    <lineage>
        <taxon>Eukaryota</taxon>
        <taxon>Fungi</taxon>
        <taxon>Dikarya</taxon>
        <taxon>Ascomycota</taxon>
        <taxon>Pezizomycotina</taxon>
        <taxon>Sordariomycetes</taxon>
        <taxon>Hypocreomycetidae</taxon>
        <taxon>Hypocreales</taxon>
        <taxon>Hypocreaceae</taxon>
        <taxon>Escovopsis</taxon>
    </lineage>
</organism>
<comment type="caution">
    <text evidence="2">The sequence shown here is derived from an EMBL/GenBank/DDBJ whole genome shotgun (WGS) entry which is preliminary data.</text>
</comment>
<dbReference type="STRING" id="150374.A0A0M8N536"/>
<dbReference type="InterPro" id="IPR029063">
    <property type="entry name" value="SAM-dependent_MTases_sf"/>
</dbReference>
<keyword evidence="3" id="KW-1185">Reference proteome</keyword>
<dbReference type="EMBL" id="LGSR01000018">
    <property type="protein sequence ID" value="KOS20130.1"/>
    <property type="molecule type" value="Genomic_DNA"/>
</dbReference>
<evidence type="ECO:0000313" key="3">
    <source>
        <dbReference type="Proteomes" id="UP000053831"/>
    </source>
</evidence>
<accession>A0A0M8N536</accession>
<dbReference type="Proteomes" id="UP000053831">
    <property type="component" value="Unassembled WGS sequence"/>
</dbReference>
<gene>
    <name evidence="2" type="ORF">ESCO_006301</name>
</gene>
<dbReference type="GO" id="GO:0008168">
    <property type="term" value="F:methyltransferase activity"/>
    <property type="evidence" value="ECO:0007669"/>
    <property type="project" value="TreeGrafter"/>
</dbReference>
<dbReference type="Gene3D" id="3.40.50.150">
    <property type="entry name" value="Vaccinia Virus protein VP39"/>
    <property type="match status" value="1"/>
</dbReference>
<dbReference type="SUPFAM" id="SSF53335">
    <property type="entry name" value="S-adenosyl-L-methionine-dependent methyltransferases"/>
    <property type="match status" value="1"/>
</dbReference>